<evidence type="ECO:0000313" key="2">
    <source>
        <dbReference type="EMBL" id="RRT66166.1"/>
    </source>
</evidence>
<feature type="compositionally biased region" description="Basic and acidic residues" evidence="1">
    <location>
        <begin position="119"/>
        <end position="128"/>
    </location>
</feature>
<evidence type="ECO:0000256" key="1">
    <source>
        <dbReference type="SAM" id="MobiDB-lite"/>
    </source>
</evidence>
<feature type="compositionally biased region" description="Basic and acidic residues" evidence="1">
    <location>
        <begin position="80"/>
        <end position="99"/>
    </location>
</feature>
<reference evidence="2 4" key="1">
    <citation type="journal article" date="2014" name="Agronomy (Basel)">
        <title>A Draft Genome Sequence for Ensete ventricosum, the Drought-Tolerant Tree Against Hunger.</title>
        <authorList>
            <person name="Harrison J."/>
            <person name="Moore K.A."/>
            <person name="Paszkiewicz K."/>
            <person name="Jones T."/>
            <person name="Grant M."/>
            <person name="Ambacheew D."/>
            <person name="Muzemil S."/>
            <person name="Studholme D.J."/>
        </authorList>
    </citation>
    <scope>NUCLEOTIDE SEQUENCE [LARGE SCALE GENOMIC DNA]</scope>
</reference>
<evidence type="ECO:0000313" key="3">
    <source>
        <dbReference type="EMBL" id="RZR75116.1"/>
    </source>
</evidence>
<dbReference type="EMBL" id="AMZH03005540">
    <property type="protein sequence ID" value="RRT66166.1"/>
    <property type="molecule type" value="Genomic_DNA"/>
</dbReference>
<dbReference type="AlphaFoldDB" id="A0A426ZQ93"/>
<proteinExistence type="predicted"/>
<evidence type="ECO:0000313" key="4">
    <source>
        <dbReference type="Proteomes" id="UP000287651"/>
    </source>
</evidence>
<dbReference type="Proteomes" id="UP000290560">
    <property type="component" value="Unassembled WGS sequence"/>
</dbReference>
<dbReference type="EMBL" id="KV876557">
    <property type="protein sequence ID" value="RZR75116.1"/>
    <property type="molecule type" value="Genomic_DNA"/>
</dbReference>
<accession>A0A426ZQ93</accession>
<reference evidence="3" key="2">
    <citation type="journal article" date="2018" name="Data Brief">
        <title>Genome sequence data from 17 accessions of Ensete ventricosum, a staple food crop for millions in Ethiopia.</title>
        <authorList>
            <person name="Yemataw Z."/>
            <person name="Muzemil S."/>
            <person name="Ambachew D."/>
            <person name="Tripathi L."/>
            <person name="Tesfaye K."/>
            <person name="Chala A."/>
            <person name="Farbos A."/>
            <person name="O'Neill P."/>
            <person name="Moore K."/>
            <person name="Grant M."/>
            <person name="Studholme D.J."/>
        </authorList>
    </citation>
    <scope>NUCLEOTIDE SEQUENCE [LARGE SCALE GENOMIC DNA]</scope>
    <source>
        <tissue evidence="3">Leaf</tissue>
    </source>
</reference>
<reference evidence="2" key="3">
    <citation type="submission" date="2018-09" db="EMBL/GenBank/DDBJ databases">
        <authorList>
            <person name="Harrison J."/>
            <person name="Moore K.A."/>
            <person name="Paszkiewicz K."/>
            <person name="Jones T."/>
            <person name="Grant M."/>
            <person name="Ambacheew D."/>
            <person name="Muzemil S."/>
            <person name="Studholme D."/>
        </authorList>
    </citation>
    <scope>NUCLEOTIDE SEQUENCE</scope>
</reference>
<name>A0A426ZQ93_ENSVE</name>
<organism evidence="2 4">
    <name type="scientific">Ensete ventricosum</name>
    <name type="common">Abyssinian banana</name>
    <name type="synonym">Musa ensete</name>
    <dbReference type="NCBI Taxonomy" id="4639"/>
    <lineage>
        <taxon>Eukaryota</taxon>
        <taxon>Viridiplantae</taxon>
        <taxon>Streptophyta</taxon>
        <taxon>Embryophyta</taxon>
        <taxon>Tracheophyta</taxon>
        <taxon>Spermatophyta</taxon>
        <taxon>Magnoliopsida</taxon>
        <taxon>Liliopsida</taxon>
        <taxon>Zingiberales</taxon>
        <taxon>Musaceae</taxon>
        <taxon>Ensete</taxon>
    </lineage>
</organism>
<sequence>MHRYVGGECFNGSAAAGRIHYSRCMRRAGVIELERLCVIVLLAFLRPSAPATELNGHGVPSNHSFDNQTRPAATAAAKDGGIDRNRLEDHHRSEEDQHPVHSMYNAHVLNGPWPSEIDSNTRPDKVSA</sequence>
<protein>
    <submittedName>
        <fullName evidence="2">Uncharacterized protein</fullName>
    </submittedName>
</protein>
<dbReference type="Proteomes" id="UP000287651">
    <property type="component" value="Unassembled WGS sequence"/>
</dbReference>
<feature type="region of interest" description="Disordered" evidence="1">
    <location>
        <begin position="55"/>
        <end position="128"/>
    </location>
</feature>
<gene>
    <name evidence="2" type="ORF">B296_00036827</name>
    <name evidence="3" type="ORF">BHM03_00049736</name>
</gene>
<feature type="compositionally biased region" description="Polar residues" evidence="1">
    <location>
        <begin position="61"/>
        <end position="71"/>
    </location>
</feature>